<dbReference type="OrthoDB" id="168226at2759"/>
<keyword evidence="2" id="KW-1185">Reference proteome</keyword>
<name>A0A9W7CZQ2_9STRA</name>
<organism evidence="1 2">
    <name type="scientific">Phytophthora fragariaefolia</name>
    <dbReference type="NCBI Taxonomy" id="1490495"/>
    <lineage>
        <taxon>Eukaryota</taxon>
        <taxon>Sar</taxon>
        <taxon>Stramenopiles</taxon>
        <taxon>Oomycota</taxon>
        <taxon>Peronosporomycetes</taxon>
        <taxon>Peronosporales</taxon>
        <taxon>Peronosporaceae</taxon>
        <taxon>Phytophthora</taxon>
    </lineage>
</organism>
<evidence type="ECO:0000313" key="2">
    <source>
        <dbReference type="Proteomes" id="UP001165121"/>
    </source>
</evidence>
<dbReference type="AlphaFoldDB" id="A0A9W7CZQ2"/>
<gene>
    <name evidence="1" type="ORF">Pfra01_002041800</name>
</gene>
<sequence length="95" mass="10776">MITLTECIDRRNPFDERESLYAGQQFKPVWGYKSNAQSVASFWAPAHAGERNDRARHGGVAILINPHGAIRDATPWQEHLWTAFIGNLFVAHCKE</sequence>
<proteinExistence type="predicted"/>
<dbReference type="EMBL" id="BSXT01002787">
    <property type="protein sequence ID" value="GMF50900.1"/>
    <property type="molecule type" value="Genomic_DNA"/>
</dbReference>
<dbReference type="Proteomes" id="UP001165121">
    <property type="component" value="Unassembled WGS sequence"/>
</dbReference>
<reference evidence="1" key="1">
    <citation type="submission" date="2023-04" db="EMBL/GenBank/DDBJ databases">
        <title>Phytophthora fragariaefolia NBRC 109709.</title>
        <authorList>
            <person name="Ichikawa N."/>
            <person name="Sato H."/>
            <person name="Tonouchi N."/>
        </authorList>
    </citation>
    <scope>NUCLEOTIDE SEQUENCE</scope>
    <source>
        <strain evidence="1">NBRC 109709</strain>
    </source>
</reference>
<evidence type="ECO:0000313" key="1">
    <source>
        <dbReference type="EMBL" id="GMF50900.1"/>
    </source>
</evidence>
<accession>A0A9W7CZQ2</accession>
<comment type="caution">
    <text evidence="1">The sequence shown here is derived from an EMBL/GenBank/DDBJ whole genome shotgun (WGS) entry which is preliminary data.</text>
</comment>
<protein>
    <submittedName>
        <fullName evidence="1">Unnamed protein product</fullName>
    </submittedName>
</protein>